<dbReference type="Pfam" id="PF00583">
    <property type="entry name" value="Acetyltransf_1"/>
    <property type="match status" value="1"/>
</dbReference>
<sequence>MSGPAAVVIRAPVRDDAGRLFQIERACFPDPWPTHSFVELCDGSRPDCWVAERAGSVVGYWVGRRIDDEAELANLAVAPEARGQGIGRLLLDDFIKAVGGYARTQVFLEVRESNAPAIALYRAFGFVEIARRKGYYSKPVEDAVVMRRMPGTATASA</sequence>
<feature type="domain" description="N-acetyltransferase" evidence="5">
    <location>
        <begin position="7"/>
        <end position="151"/>
    </location>
</feature>
<dbReference type="NCBIfam" id="TIGR01575">
    <property type="entry name" value="rimI"/>
    <property type="match status" value="1"/>
</dbReference>
<dbReference type="Gene3D" id="3.40.630.30">
    <property type="match status" value="1"/>
</dbReference>
<dbReference type="InterPro" id="IPR016181">
    <property type="entry name" value="Acyl_CoA_acyltransferase"/>
</dbReference>
<dbReference type="AlphaFoldDB" id="A0AA49JVC7"/>
<reference evidence="6" key="1">
    <citation type="submission" date="2023-07" db="EMBL/GenBank/DDBJ databases">
        <authorList>
            <person name="Haufschild T."/>
            <person name="Kallscheuer N."/>
            <person name="Hammer J."/>
            <person name="Kohn T."/>
            <person name="Kabuu M."/>
            <person name="Jogler M."/>
            <person name="Wohfarth N."/>
            <person name="Heuer A."/>
            <person name="Rohde M."/>
            <person name="van Teeseling M.C.F."/>
            <person name="Jogler C."/>
        </authorList>
    </citation>
    <scope>NUCLEOTIDE SEQUENCE</scope>
    <source>
        <strain evidence="6">Strain 138</strain>
        <strain evidence="7">Strain 318</strain>
    </source>
</reference>
<gene>
    <name evidence="6" type="primary">rimI</name>
    <name evidence="6" type="ORF">Strain138_001820</name>
    <name evidence="7" type="ORF">Strain318_001819</name>
</gene>
<comment type="similarity">
    <text evidence="1">Belongs to the acetyltransferase family. RimI subfamily.</text>
</comment>
<keyword evidence="8" id="KW-1185">Reference proteome</keyword>
<dbReference type="CDD" id="cd04301">
    <property type="entry name" value="NAT_SF"/>
    <property type="match status" value="1"/>
</dbReference>
<name>A0AA49JVC7_9BACT</name>
<dbReference type="InterPro" id="IPR050680">
    <property type="entry name" value="YpeA/RimI_acetyltransf"/>
</dbReference>
<dbReference type="PANTHER" id="PTHR43420">
    <property type="entry name" value="ACETYLTRANSFERASE"/>
    <property type="match status" value="1"/>
</dbReference>
<evidence type="ECO:0000256" key="3">
    <source>
        <dbReference type="ARBA" id="ARBA00022679"/>
    </source>
</evidence>
<dbReference type="RefSeq" id="WP_367885404.1">
    <property type="nucleotide sequence ID" value="NZ_CP130612.1"/>
</dbReference>
<keyword evidence="3 6" id="KW-0808">Transferase</keyword>
<dbReference type="GO" id="GO:0005840">
    <property type="term" value="C:ribosome"/>
    <property type="evidence" value="ECO:0007669"/>
    <property type="project" value="UniProtKB-KW"/>
</dbReference>
<organism evidence="6">
    <name type="scientific">Pseudogemmatithrix spongiicola</name>
    <dbReference type="NCBI Taxonomy" id="3062599"/>
    <lineage>
        <taxon>Bacteria</taxon>
        <taxon>Pseudomonadati</taxon>
        <taxon>Gemmatimonadota</taxon>
        <taxon>Gemmatimonadia</taxon>
        <taxon>Gemmatimonadales</taxon>
        <taxon>Gemmatimonadaceae</taxon>
        <taxon>Pseudogemmatithrix</taxon>
    </lineage>
</organism>
<dbReference type="InterPro" id="IPR000182">
    <property type="entry name" value="GNAT_dom"/>
</dbReference>
<evidence type="ECO:0000256" key="1">
    <source>
        <dbReference type="ARBA" id="ARBA00005395"/>
    </source>
</evidence>
<dbReference type="SUPFAM" id="SSF55729">
    <property type="entry name" value="Acyl-CoA N-acyltransferases (Nat)"/>
    <property type="match status" value="1"/>
</dbReference>
<evidence type="ECO:0000256" key="2">
    <source>
        <dbReference type="ARBA" id="ARBA00022490"/>
    </source>
</evidence>
<dbReference type="KEGG" id="pspc:Strain318_001819"/>
<accession>A0AA49JVC7</accession>
<keyword evidence="6" id="KW-0689">Ribosomal protein</keyword>
<evidence type="ECO:0000313" key="7">
    <source>
        <dbReference type="EMBL" id="WKW15434.1"/>
    </source>
</evidence>
<dbReference type="EMBL" id="CP130613">
    <property type="protein sequence ID" value="WKW15434.1"/>
    <property type="molecule type" value="Genomic_DNA"/>
</dbReference>
<evidence type="ECO:0000313" key="8">
    <source>
        <dbReference type="Proteomes" id="UP001229955"/>
    </source>
</evidence>
<keyword evidence="4 6" id="KW-0012">Acyltransferase</keyword>
<evidence type="ECO:0000259" key="5">
    <source>
        <dbReference type="PROSITE" id="PS51186"/>
    </source>
</evidence>
<proteinExistence type="inferred from homology"/>
<keyword evidence="2" id="KW-0963">Cytoplasm</keyword>
<evidence type="ECO:0000313" key="6">
    <source>
        <dbReference type="EMBL" id="WKW12527.1"/>
    </source>
</evidence>
<accession>A0AA49Q863</accession>
<dbReference type="Proteomes" id="UP001229955">
    <property type="component" value="Chromosome"/>
</dbReference>
<dbReference type="EMBL" id="CP130612">
    <property type="protein sequence ID" value="WKW12527.1"/>
    <property type="molecule type" value="Genomic_DNA"/>
</dbReference>
<dbReference type="EC" id="2.3.1.266" evidence="6"/>
<dbReference type="PANTHER" id="PTHR43420:SF44">
    <property type="entry name" value="ACETYLTRANSFERASE YPEA"/>
    <property type="match status" value="1"/>
</dbReference>
<protein>
    <submittedName>
        <fullName evidence="6">Ribosomal protein S18-alanine N-acetyltransferase</fullName>
        <ecNumber evidence="6">2.3.1.266</ecNumber>
    </submittedName>
</protein>
<dbReference type="PROSITE" id="PS51186">
    <property type="entry name" value="GNAT"/>
    <property type="match status" value="1"/>
</dbReference>
<dbReference type="GO" id="GO:0008999">
    <property type="term" value="F:protein-N-terminal-alanine acetyltransferase activity"/>
    <property type="evidence" value="ECO:0007669"/>
    <property type="project" value="UniProtKB-EC"/>
</dbReference>
<evidence type="ECO:0000256" key="4">
    <source>
        <dbReference type="ARBA" id="ARBA00023315"/>
    </source>
</evidence>
<keyword evidence="6" id="KW-0687">Ribonucleoprotein</keyword>
<dbReference type="InterPro" id="IPR006464">
    <property type="entry name" value="AcTrfase_RimI/Ard1"/>
</dbReference>